<dbReference type="PROSITE" id="PS00678">
    <property type="entry name" value="WD_REPEATS_1"/>
    <property type="match status" value="3"/>
</dbReference>
<dbReference type="InterPro" id="IPR036869">
    <property type="entry name" value="J_dom_sf"/>
</dbReference>
<dbReference type="Pfam" id="PF00400">
    <property type="entry name" value="WD40"/>
    <property type="match status" value="7"/>
</dbReference>
<feature type="repeat" description="WD" evidence="3">
    <location>
        <begin position="292"/>
        <end position="326"/>
    </location>
</feature>
<dbReference type="SMART" id="SM00271">
    <property type="entry name" value="DnaJ"/>
    <property type="match status" value="1"/>
</dbReference>
<dbReference type="Gene3D" id="2.130.10.10">
    <property type="entry name" value="YVTN repeat-like/Quinoprotein amine dehydrogenase"/>
    <property type="match status" value="4"/>
</dbReference>
<keyword evidence="2" id="KW-0677">Repeat</keyword>
<dbReference type="eggNOG" id="COG2319">
    <property type="taxonomic scope" value="Bacteria"/>
</dbReference>
<dbReference type="PATRIC" id="fig|388467.6.peg.3360"/>
<keyword evidence="4" id="KW-0472">Membrane</keyword>
<dbReference type="AlphaFoldDB" id="A0A073CJ73"/>
<dbReference type="CDD" id="cd06257">
    <property type="entry name" value="DnaJ"/>
    <property type="match status" value="1"/>
</dbReference>
<dbReference type="Gene3D" id="1.10.287.110">
    <property type="entry name" value="DnaJ domain"/>
    <property type="match status" value="1"/>
</dbReference>
<dbReference type="EMBL" id="CM002803">
    <property type="protein sequence ID" value="KEI68191.1"/>
    <property type="molecule type" value="Genomic_DNA"/>
</dbReference>
<dbReference type="PANTHER" id="PTHR19879:SF9">
    <property type="entry name" value="TRANSCRIPTION INITIATION FACTOR TFIID SUBUNIT 5"/>
    <property type="match status" value="1"/>
</dbReference>
<name>A0A073CJ73_PLAA1</name>
<dbReference type="HOGENOM" id="CLU_000288_57_33_3"/>
<dbReference type="STRING" id="388467.A19Y_3411"/>
<keyword evidence="4" id="KW-0812">Transmembrane</keyword>
<dbReference type="EC" id="2.7.11.17" evidence="6"/>
<reference evidence="6 7" key="1">
    <citation type="journal article" date="2014" name="Appl. Environ. Microbiol.">
        <title>Elucidation of insertion elements encoded on plasmids and in vitro construction of shuttle vectors from the toxic cyanobacterium Planktothrix.</title>
        <authorList>
            <person name="Christiansen G."/>
            <person name="Goesmann A."/>
            <person name="Kurmayer R."/>
        </authorList>
    </citation>
    <scope>NUCLEOTIDE SEQUENCE [LARGE SCALE GENOMIC DNA]</scope>
    <source>
        <strain evidence="6 7">NIVA-CYA 126/8</strain>
    </source>
</reference>
<evidence type="ECO:0000259" key="5">
    <source>
        <dbReference type="PROSITE" id="PS50076"/>
    </source>
</evidence>
<proteinExistence type="predicted"/>
<evidence type="ECO:0000256" key="4">
    <source>
        <dbReference type="SAM" id="Phobius"/>
    </source>
</evidence>
<dbReference type="PROSITE" id="PS50076">
    <property type="entry name" value="DNAJ_2"/>
    <property type="match status" value="1"/>
</dbReference>
<feature type="domain" description="J" evidence="5">
    <location>
        <begin position="545"/>
        <end position="601"/>
    </location>
</feature>
<dbReference type="CDD" id="cd00200">
    <property type="entry name" value="WD40"/>
    <property type="match status" value="1"/>
</dbReference>
<evidence type="ECO:0000256" key="2">
    <source>
        <dbReference type="ARBA" id="ARBA00022737"/>
    </source>
</evidence>
<dbReference type="InterPro" id="IPR001680">
    <property type="entry name" value="WD40_rpt"/>
</dbReference>
<evidence type="ECO:0000256" key="3">
    <source>
        <dbReference type="PROSITE-ProRule" id="PRU00221"/>
    </source>
</evidence>
<feature type="transmembrane region" description="Helical" evidence="4">
    <location>
        <begin position="47"/>
        <end position="72"/>
    </location>
</feature>
<keyword evidence="1 3" id="KW-0853">WD repeat</keyword>
<dbReference type="InterPro" id="IPR001623">
    <property type="entry name" value="DnaJ_domain"/>
</dbReference>
<feature type="transmembrane region" description="Helical" evidence="4">
    <location>
        <begin position="20"/>
        <end position="41"/>
    </location>
</feature>
<feature type="repeat" description="WD" evidence="3">
    <location>
        <begin position="340"/>
        <end position="374"/>
    </location>
</feature>
<sequence>MKFTELQKIMKSYYNFSQNLTTGTTFITVGGATGAGIYSTIGGVGLVGSFGGIGLGIMPLMGVGAVAGAATYGAFRALNQGDAIAWGAVGLGAISGVGISSVVGGMGLGFAGTGVGIGMGTLGVFGGIVGLGLYGIAQLIDAGGSPETAFQAFDRMEERILDQEFYTAALLEVLELIPEFQEEKLNQKFNDLELDEELKNLKQNIQDPQKSSAQKNTEKPNIENHNLVIRPHSPDLLWTETQRLAGHQDSIHAVAFSPDGQTLISASDDRNIHIWDVNTIKKKYTWFMPYEMYSVAISPNSEIVATGSVNGRITLWNFQTRQLNRTLLDLNFPEKNMGIITSLVFSPDNQILISGSSDKTVRLWYFKTGQSKRILNGHTDGVWSVAICSKGQFVASGSADQTIRIWNIQTHKNPIILTGHSNWVTSVLFTPDDQILISASTDNTIKVWDWKNQQLIRTLTGHSAAIFSIALSPNSKILASGSVDQTVKLWNWKTGELLQTLSGFSPVAFSADGQRLVSGSKKGILQLWYQQLGIPELIEFERYQSWWQILGVNPKATPNQVKQAYYQLAKQYHPDYNIKSEAIAVMQRINHAYETFLNEWSQRVRSPSIK</sequence>
<feature type="repeat" description="WD" evidence="3">
    <location>
        <begin position="459"/>
        <end position="500"/>
    </location>
</feature>
<dbReference type="PRINTS" id="PR00320">
    <property type="entry name" value="GPROTEINBRPT"/>
</dbReference>
<feature type="transmembrane region" description="Helical" evidence="4">
    <location>
        <begin position="117"/>
        <end position="137"/>
    </location>
</feature>
<dbReference type="PANTHER" id="PTHR19879">
    <property type="entry name" value="TRANSCRIPTION INITIATION FACTOR TFIID"/>
    <property type="match status" value="1"/>
</dbReference>
<evidence type="ECO:0000313" key="7">
    <source>
        <dbReference type="Proteomes" id="UP000027395"/>
    </source>
</evidence>
<dbReference type="GO" id="GO:0004683">
    <property type="term" value="F:calcium/calmodulin-dependent protein kinase activity"/>
    <property type="evidence" value="ECO:0007669"/>
    <property type="project" value="UniProtKB-EC"/>
</dbReference>
<keyword evidence="7" id="KW-1185">Reference proteome</keyword>
<accession>A0A073CJ73</accession>
<dbReference type="InterPro" id="IPR036322">
    <property type="entry name" value="WD40_repeat_dom_sf"/>
</dbReference>
<protein>
    <submittedName>
        <fullName evidence="6">WD40 repeat-containing protein</fullName>
        <ecNumber evidence="6">2.7.11.17</ecNumber>
    </submittedName>
</protein>
<evidence type="ECO:0000256" key="1">
    <source>
        <dbReference type="ARBA" id="ARBA00022574"/>
    </source>
</evidence>
<feature type="repeat" description="WD" evidence="3">
    <location>
        <begin position="417"/>
        <end position="458"/>
    </location>
</feature>
<dbReference type="InterPro" id="IPR019775">
    <property type="entry name" value="WD40_repeat_CS"/>
</dbReference>
<dbReference type="PROSITE" id="PS50082">
    <property type="entry name" value="WD_REPEATS_2"/>
    <property type="match status" value="6"/>
</dbReference>
<feature type="transmembrane region" description="Helical" evidence="4">
    <location>
        <begin position="84"/>
        <end position="111"/>
    </location>
</feature>
<dbReference type="SUPFAM" id="SSF50978">
    <property type="entry name" value="WD40 repeat-like"/>
    <property type="match status" value="1"/>
</dbReference>
<dbReference type="Pfam" id="PF00226">
    <property type="entry name" value="DnaJ"/>
    <property type="match status" value="1"/>
</dbReference>
<keyword evidence="4" id="KW-1133">Transmembrane helix</keyword>
<dbReference type="PROSITE" id="PS50294">
    <property type="entry name" value="WD_REPEATS_REGION"/>
    <property type="match status" value="5"/>
</dbReference>
<feature type="repeat" description="WD" evidence="3">
    <location>
        <begin position="244"/>
        <end position="285"/>
    </location>
</feature>
<evidence type="ECO:0000313" key="6">
    <source>
        <dbReference type="EMBL" id="KEI68191.1"/>
    </source>
</evidence>
<dbReference type="PRINTS" id="PR00625">
    <property type="entry name" value="JDOMAIN"/>
</dbReference>
<dbReference type="Proteomes" id="UP000027395">
    <property type="component" value="Chromosome"/>
</dbReference>
<gene>
    <name evidence="6" type="ORF">A19Y_3411</name>
</gene>
<dbReference type="SMART" id="SM00320">
    <property type="entry name" value="WD40"/>
    <property type="match status" value="7"/>
</dbReference>
<dbReference type="SUPFAM" id="SSF46565">
    <property type="entry name" value="Chaperone J-domain"/>
    <property type="match status" value="1"/>
</dbReference>
<feature type="repeat" description="WD" evidence="3">
    <location>
        <begin position="375"/>
        <end position="416"/>
    </location>
</feature>
<dbReference type="InterPro" id="IPR015943">
    <property type="entry name" value="WD40/YVTN_repeat-like_dom_sf"/>
</dbReference>
<organism evidence="6 7">
    <name type="scientific">Planktothrix agardhii (strain NIVA-CYA 126/8)</name>
    <dbReference type="NCBI Taxonomy" id="388467"/>
    <lineage>
        <taxon>Bacteria</taxon>
        <taxon>Bacillati</taxon>
        <taxon>Cyanobacteriota</taxon>
        <taxon>Cyanophyceae</taxon>
        <taxon>Oscillatoriophycideae</taxon>
        <taxon>Oscillatoriales</taxon>
        <taxon>Microcoleaceae</taxon>
        <taxon>Planktothrix</taxon>
    </lineage>
</organism>
<dbReference type="InterPro" id="IPR020472">
    <property type="entry name" value="WD40_PAC1"/>
</dbReference>
<keyword evidence="6" id="KW-0808">Transferase</keyword>